<evidence type="ECO:0000256" key="9">
    <source>
        <dbReference type="SAM" id="Phobius"/>
    </source>
</evidence>
<feature type="transmembrane region" description="Helical" evidence="9">
    <location>
        <begin position="144"/>
        <end position="165"/>
    </location>
</feature>
<dbReference type="Proteomes" id="UP000293036">
    <property type="component" value="Unassembled WGS sequence"/>
</dbReference>
<feature type="transmembrane region" description="Helical" evidence="9">
    <location>
        <begin position="227"/>
        <end position="248"/>
    </location>
</feature>
<feature type="transmembrane region" description="Helical" evidence="9">
    <location>
        <begin position="47"/>
        <end position="74"/>
    </location>
</feature>
<dbReference type="Gene3D" id="1.10.3470.10">
    <property type="entry name" value="ABC transporter involved in vitamin B12 uptake, BtuC"/>
    <property type="match status" value="1"/>
</dbReference>
<dbReference type="PANTHER" id="PTHR30477">
    <property type="entry name" value="ABC-TRANSPORTER METAL-BINDING PROTEIN"/>
    <property type="match status" value="1"/>
</dbReference>
<organism evidence="10 11">
    <name type="scientific">Arcanobacterium bovis</name>
    <dbReference type="NCBI Taxonomy" id="2529275"/>
    <lineage>
        <taxon>Bacteria</taxon>
        <taxon>Bacillati</taxon>
        <taxon>Actinomycetota</taxon>
        <taxon>Actinomycetes</taxon>
        <taxon>Actinomycetales</taxon>
        <taxon>Actinomycetaceae</taxon>
        <taxon>Arcanobacterium</taxon>
    </lineage>
</organism>
<dbReference type="GO" id="GO:0010043">
    <property type="term" value="P:response to zinc ion"/>
    <property type="evidence" value="ECO:0007669"/>
    <property type="project" value="TreeGrafter"/>
</dbReference>
<keyword evidence="4" id="KW-1003">Cell membrane</keyword>
<evidence type="ECO:0000256" key="1">
    <source>
        <dbReference type="ARBA" id="ARBA00004651"/>
    </source>
</evidence>
<sequence length="323" mass="34808">MSVAISVLMLAIITSITCAVAGVFLVVRKQSMFADAMSHGMLPGIVLAAWIIGSIDSPGLIIGAAFMGMIIVFASETLRLTGLVNADATIGVFFPALFSLGVVMLSTVFSKIHLHEDAVLEGDLNIASITHLVIGDVDFGPVHFWVMLGVLIFDALCFVILWRALIVTTFDPQLAKLQGYPVRAINYALMFVVSVTITASFKVAGAVLVVALLIVPAATARLLCRTMAAMVATTVIISIVVAMVGFGISYQFDLATSAMMATVEGMVFLAVFFVVRIVQRRRRRSEYERRRHESVVDRGVSVLHSLEPVDNAALAAESQRMKV</sequence>
<dbReference type="Pfam" id="PF00950">
    <property type="entry name" value="ABC-3"/>
    <property type="match status" value="1"/>
</dbReference>
<evidence type="ECO:0000313" key="11">
    <source>
        <dbReference type="Proteomes" id="UP000293036"/>
    </source>
</evidence>
<feature type="transmembrane region" description="Helical" evidence="9">
    <location>
        <begin position="6"/>
        <end position="27"/>
    </location>
</feature>
<keyword evidence="7 9" id="KW-0472">Membrane</keyword>
<dbReference type="InterPro" id="IPR001626">
    <property type="entry name" value="ABC_TroCD"/>
</dbReference>
<keyword evidence="5 8" id="KW-0812">Transmembrane</keyword>
<keyword evidence="6 9" id="KW-1133">Transmembrane helix</keyword>
<feature type="transmembrane region" description="Helical" evidence="9">
    <location>
        <begin position="254"/>
        <end position="275"/>
    </location>
</feature>
<dbReference type="AlphaFoldDB" id="A0A4Q9UZ13"/>
<keyword evidence="11" id="KW-1185">Reference proteome</keyword>
<feature type="transmembrane region" description="Helical" evidence="9">
    <location>
        <begin position="86"/>
        <end position="105"/>
    </location>
</feature>
<comment type="similarity">
    <text evidence="2 8">Belongs to the ABC-3 integral membrane protein family.</text>
</comment>
<dbReference type="EMBL" id="SJDT01000006">
    <property type="protein sequence ID" value="TBW20949.1"/>
    <property type="molecule type" value="Genomic_DNA"/>
</dbReference>
<comment type="caution">
    <text evidence="10">The sequence shown here is derived from an EMBL/GenBank/DDBJ whole genome shotgun (WGS) entry which is preliminary data.</text>
</comment>
<dbReference type="PANTHER" id="PTHR30477:SF8">
    <property type="entry name" value="METAL TRANSPORT SYSTEM MEMBRANE PROTEIN CT_070-RELATED"/>
    <property type="match status" value="1"/>
</dbReference>
<dbReference type="InterPro" id="IPR037294">
    <property type="entry name" value="ABC_BtuC-like"/>
</dbReference>
<feature type="transmembrane region" description="Helical" evidence="9">
    <location>
        <begin position="185"/>
        <end position="215"/>
    </location>
</feature>
<dbReference type="GO" id="GO:0043190">
    <property type="term" value="C:ATP-binding cassette (ABC) transporter complex"/>
    <property type="evidence" value="ECO:0007669"/>
    <property type="project" value="InterPro"/>
</dbReference>
<keyword evidence="3 8" id="KW-0813">Transport</keyword>
<dbReference type="OrthoDB" id="1016457at2"/>
<evidence type="ECO:0000256" key="4">
    <source>
        <dbReference type="ARBA" id="ARBA00022475"/>
    </source>
</evidence>
<evidence type="ECO:0000313" key="10">
    <source>
        <dbReference type="EMBL" id="TBW20949.1"/>
    </source>
</evidence>
<gene>
    <name evidence="10" type="ORF">EZJ44_07615</name>
</gene>
<evidence type="ECO:0000256" key="7">
    <source>
        <dbReference type="ARBA" id="ARBA00023136"/>
    </source>
</evidence>
<protein>
    <submittedName>
        <fullName evidence="10">Metal ABC transporter permease</fullName>
    </submittedName>
</protein>
<proteinExistence type="inferred from homology"/>
<evidence type="ECO:0000256" key="6">
    <source>
        <dbReference type="ARBA" id="ARBA00022989"/>
    </source>
</evidence>
<name>A0A4Q9UZ13_9ACTO</name>
<comment type="subcellular location">
    <subcellularLocation>
        <location evidence="1 8">Cell membrane</location>
        <topology evidence="1 8">Multi-pass membrane protein</topology>
    </subcellularLocation>
</comment>
<evidence type="ECO:0000256" key="2">
    <source>
        <dbReference type="ARBA" id="ARBA00008034"/>
    </source>
</evidence>
<evidence type="ECO:0000256" key="5">
    <source>
        <dbReference type="ARBA" id="ARBA00022692"/>
    </source>
</evidence>
<dbReference type="GO" id="GO:0055085">
    <property type="term" value="P:transmembrane transport"/>
    <property type="evidence" value="ECO:0007669"/>
    <property type="project" value="InterPro"/>
</dbReference>
<evidence type="ECO:0000256" key="8">
    <source>
        <dbReference type="RuleBase" id="RU003943"/>
    </source>
</evidence>
<accession>A0A4Q9UZ13</accession>
<dbReference type="SUPFAM" id="SSF81345">
    <property type="entry name" value="ABC transporter involved in vitamin B12 uptake, BtuC"/>
    <property type="match status" value="1"/>
</dbReference>
<dbReference type="RefSeq" id="WP_131281991.1">
    <property type="nucleotide sequence ID" value="NZ_JBHSLR010000005.1"/>
</dbReference>
<evidence type="ECO:0000256" key="3">
    <source>
        <dbReference type="ARBA" id="ARBA00022448"/>
    </source>
</evidence>
<reference evidence="10 11" key="1">
    <citation type="submission" date="2019-02" db="EMBL/GenBank/DDBJ databases">
        <title>Arcanobacterium bovis sp. nov., isolated from the milk of a cow with mastitis.</title>
        <authorList>
            <person name="Sammra O."/>
            <person name="Foster G."/>
            <person name="Hassan A."/>
            <person name="Alssahen M."/>
            <person name="Laemmler C."/>
            <person name="Borowiak M."/>
            <person name="Malorny B."/>
            <person name="Abdulmawjood A."/>
        </authorList>
    </citation>
    <scope>NUCLEOTIDE SEQUENCE [LARGE SCALE GENOMIC DNA]</scope>
    <source>
        <strain evidence="10 11">C605018/01/1</strain>
    </source>
</reference>